<feature type="compositionally biased region" description="Basic and acidic residues" evidence="4">
    <location>
        <begin position="1"/>
        <end position="28"/>
    </location>
</feature>
<feature type="compositionally biased region" description="Low complexity" evidence="4">
    <location>
        <begin position="191"/>
        <end position="200"/>
    </location>
</feature>
<feature type="repeat" description="WD" evidence="3">
    <location>
        <begin position="1297"/>
        <end position="1338"/>
    </location>
</feature>
<feature type="repeat" description="WD" evidence="3">
    <location>
        <begin position="1507"/>
        <end position="1548"/>
    </location>
</feature>
<feature type="domain" description="NACHT" evidence="5">
    <location>
        <begin position="618"/>
        <end position="767"/>
    </location>
</feature>
<evidence type="ECO:0000259" key="5">
    <source>
        <dbReference type="PROSITE" id="PS50837"/>
    </source>
</evidence>
<proteinExistence type="predicted"/>
<evidence type="ECO:0000256" key="2">
    <source>
        <dbReference type="ARBA" id="ARBA00022737"/>
    </source>
</evidence>
<dbReference type="PANTHER" id="PTHR19848:SF8">
    <property type="entry name" value="F-BOX AND WD REPEAT DOMAIN CONTAINING 7"/>
    <property type="match status" value="1"/>
</dbReference>
<dbReference type="InterPro" id="IPR019775">
    <property type="entry name" value="WD40_repeat_CS"/>
</dbReference>
<organism evidence="6 7">
    <name type="scientific">Drechslerella dactyloides</name>
    <name type="common">Nematode-trapping fungus</name>
    <name type="synonym">Arthrobotrys dactyloides</name>
    <dbReference type="NCBI Taxonomy" id="74499"/>
    <lineage>
        <taxon>Eukaryota</taxon>
        <taxon>Fungi</taxon>
        <taxon>Dikarya</taxon>
        <taxon>Ascomycota</taxon>
        <taxon>Pezizomycotina</taxon>
        <taxon>Orbiliomycetes</taxon>
        <taxon>Orbiliales</taxon>
        <taxon>Orbiliaceae</taxon>
        <taxon>Drechslerella</taxon>
    </lineage>
</organism>
<keyword evidence="1 3" id="KW-0853">WD repeat</keyword>
<gene>
    <name evidence="6" type="ORF">Dda_7130</name>
</gene>
<accession>A0AAD6IWW6</accession>
<dbReference type="InterPro" id="IPR011047">
    <property type="entry name" value="Quinoprotein_ADH-like_sf"/>
</dbReference>
<dbReference type="InterPro" id="IPR055442">
    <property type="entry name" value="Beta-prop_EML-like_2nd"/>
</dbReference>
<dbReference type="CDD" id="cd00200">
    <property type="entry name" value="WD40"/>
    <property type="match status" value="2"/>
</dbReference>
<dbReference type="SMART" id="SM00320">
    <property type="entry name" value="WD40"/>
    <property type="match status" value="12"/>
</dbReference>
<dbReference type="InterPro" id="IPR007111">
    <property type="entry name" value="NACHT_NTPase"/>
</dbReference>
<dbReference type="FunFam" id="2.130.10.10:FF:000228">
    <property type="entry name" value="COMPASS-like H3K4 histone methylase component WDR5A"/>
    <property type="match status" value="2"/>
</dbReference>
<dbReference type="Pfam" id="PF01048">
    <property type="entry name" value="PNP_UDP_1"/>
    <property type="match status" value="1"/>
</dbReference>
<feature type="compositionally biased region" description="Basic and acidic residues" evidence="4">
    <location>
        <begin position="54"/>
        <end position="64"/>
    </location>
</feature>
<feature type="compositionally biased region" description="Basic residues" evidence="4">
    <location>
        <begin position="203"/>
        <end position="215"/>
    </location>
</feature>
<dbReference type="InterPro" id="IPR035994">
    <property type="entry name" value="Nucleoside_phosphorylase_sf"/>
</dbReference>
<dbReference type="PROSITE" id="PS00678">
    <property type="entry name" value="WD_REPEATS_1"/>
    <property type="match status" value="6"/>
</dbReference>
<feature type="repeat" description="WD" evidence="3">
    <location>
        <begin position="1171"/>
        <end position="1212"/>
    </location>
</feature>
<keyword evidence="2" id="KW-0677">Repeat</keyword>
<dbReference type="InterPro" id="IPR000845">
    <property type="entry name" value="Nucleoside_phosphorylase_d"/>
</dbReference>
<keyword evidence="7" id="KW-1185">Reference proteome</keyword>
<feature type="repeat" description="WD" evidence="3">
    <location>
        <begin position="1213"/>
        <end position="1254"/>
    </location>
</feature>
<feature type="repeat" description="WD" evidence="3">
    <location>
        <begin position="1633"/>
        <end position="1674"/>
    </location>
</feature>
<dbReference type="PROSITE" id="PS50082">
    <property type="entry name" value="WD_REPEATS_2"/>
    <property type="match status" value="12"/>
</dbReference>
<dbReference type="PRINTS" id="PR00320">
    <property type="entry name" value="GPROTEINBRPT"/>
</dbReference>
<dbReference type="SUPFAM" id="SSF52540">
    <property type="entry name" value="P-loop containing nucleoside triphosphate hydrolases"/>
    <property type="match status" value="1"/>
</dbReference>
<feature type="repeat" description="WD" evidence="3">
    <location>
        <begin position="1255"/>
        <end position="1296"/>
    </location>
</feature>
<feature type="compositionally biased region" description="Acidic residues" evidence="4">
    <location>
        <begin position="145"/>
        <end position="157"/>
    </location>
</feature>
<dbReference type="SUPFAM" id="SSF53167">
    <property type="entry name" value="Purine and uridine phosphorylases"/>
    <property type="match status" value="1"/>
</dbReference>
<dbReference type="Gene3D" id="3.40.50.1580">
    <property type="entry name" value="Nucleoside phosphorylase domain"/>
    <property type="match status" value="1"/>
</dbReference>
<feature type="region of interest" description="Disordered" evidence="4">
    <location>
        <begin position="1"/>
        <end position="231"/>
    </location>
</feature>
<dbReference type="GO" id="GO:0009116">
    <property type="term" value="P:nucleoside metabolic process"/>
    <property type="evidence" value="ECO:0007669"/>
    <property type="project" value="InterPro"/>
</dbReference>
<dbReference type="PROSITE" id="PS50837">
    <property type="entry name" value="NACHT"/>
    <property type="match status" value="1"/>
</dbReference>
<dbReference type="InterPro" id="IPR020472">
    <property type="entry name" value="WD40_PAC1"/>
</dbReference>
<feature type="repeat" description="WD" evidence="3">
    <location>
        <begin position="1591"/>
        <end position="1632"/>
    </location>
</feature>
<dbReference type="Gene3D" id="2.130.10.10">
    <property type="entry name" value="YVTN repeat-like/Quinoprotein amine dehydrogenase"/>
    <property type="match status" value="6"/>
</dbReference>
<feature type="repeat" description="WD" evidence="3">
    <location>
        <begin position="1381"/>
        <end position="1422"/>
    </location>
</feature>
<dbReference type="EMBL" id="JAQGDS010000009">
    <property type="protein sequence ID" value="KAJ6258211.1"/>
    <property type="molecule type" value="Genomic_DNA"/>
</dbReference>
<dbReference type="Pfam" id="PF24883">
    <property type="entry name" value="NPHP3_N"/>
    <property type="match status" value="1"/>
</dbReference>
<feature type="repeat" description="WD" evidence="3">
    <location>
        <begin position="1423"/>
        <end position="1464"/>
    </location>
</feature>
<dbReference type="InterPro" id="IPR056884">
    <property type="entry name" value="NPHP3-like_N"/>
</dbReference>
<evidence type="ECO:0000256" key="3">
    <source>
        <dbReference type="PROSITE-ProRule" id="PRU00221"/>
    </source>
</evidence>
<dbReference type="GO" id="GO:0035097">
    <property type="term" value="C:histone methyltransferase complex"/>
    <property type="evidence" value="ECO:0007669"/>
    <property type="project" value="UniProtKB-ARBA"/>
</dbReference>
<feature type="compositionally biased region" description="Basic and acidic residues" evidence="4">
    <location>
        <begin position="122"/>
        <end position="144"/>
    </location>
</feature>
<evidence type="ECO:0000313" key="6">
    <source>
        <dbReference type="EMBL" id="KAJ6258211.1"/>
    </source>
</evidence>
<evidence type="ECO:0000313" key="7">
    <source>
        <dbReference type="Proteomes" id="UP001221413"/>
    </source>
</evidence>
<feature type="repeat" description="WD" evidence="3">
    <location>
        <begin position="1465"/>
        <end position="1506"/>
    </location>
</feature>
<feature type="repeat" description="WD" evidence="3">
    <location>
        <begin position="1339"/>
        <end position="1380"/>
    </location>
</feature>
<feature type="repeat" description="WD" evidence="3">
    <location>
        <begin position="1549"/>
        <end position="1590"/>
    </location>
</feature>
<dbReference type="InterPro" id="IPR015943">
    <property type="entry name" value="WD40/YVTN_repeat-like_dom_sf"/>
</dbReference>
<comment type="caution">
    <text evidence="6">The sequence shown here is derived from an EMBL/GenBank/DDBJ whole genome shotgun (WGS) entry which is preliminary data.</text>
</comment>
<dbReference type="Pfam" id="PF23414">
    <property type="entry name" value="Beta-prop_EML_2"/>
    <property type="match status" value="1"/>
</dbReference>
<evidence type="ECO:0000256" key="4">
    <source>
        <dbReference type="SAM" id="MobiDB-lite"/>
    </source>
</evidence>
<evidence type="ECO:0000256" key="1">
    <source>
        <dbReference type="ARBA" id="ARBA00022574"/>
    </source>
</evidence>
<dbReference type="GO" id="GO:0003824">
    <property type="term" value="F:catalytic activity"/>
    <property type="evidence" value="ECO:0007669"/>
    <property type="project" value="InterPro"/>
</dbReference>
<sequence length="1780" mass="196707">MQRWSDPPRGKDAKPAEKGPRGDVKPTGDVKLQNRPNSAHEFTFVATRCRKQVSPRDERSETPHLLRPTKQQRSIKQEPRSDPLEPITEQGEQNELEEEIPTDIDEDIFALPSHSQGYQGRSQEHEHQDGARDGDHQDGDHQEDNQDEGDWDEDQEDHQDVDQRQHHDESQDEDHRGREEPEEEIVSQPARSSGSMMSSRTKSAPKKRALRKRGHASNGGQCHPAGHRNPQFGALQLDFKLERQLRMDRRLDSEDYTIAWICALPVELAAAIAILDEHHPPLPQDEGDDNTYRFGRVGPCNIIIACLPSGVYGLTSAASAVARMLQSFPSIKAGLMVGIAGGAPALPEHDIRLGDVVVSVPVPGFGGVVQYDFGKTVQKGRRVQTGTLNKPPKQFLTIVAELRAESLLLQENREVNDIITEALSRGAAPQNFARPSNDSDRLFQADYEHPSENASCERCEVGKVVERAPRPRNQLYIHYGLIASGNQVMKHGMTRDRLVRKYGMLCFEMEAAGLMDELSSLVIRGICDYSDSHKSKLWQPYAALSAAAFAKTLLLRLPPKVANSESNRTEKIILNLPIAEGAAFGSYADRHEPECLDGTRVDLLEHIIKWADDPQGKSIFWLVGRAGTGKSTISRTIARKLQTKEQLAASFFFKRSEADRSDSKRFFSTIASQLASNYRCPMSSVQKAIQAHPDIFTKAPKEQFDKLILQPLSEAKPASHRPRLVLLIDALDECDGGKDIEDIISLLAQLKDIQPVDVRVFLTSRPDLPIRPSFKRLPEGTYKDLILHKVPKIEHDISLFLQHELSKIREEHELPDIQEERPHAQKWPGEDRIQALVGMAVPLFIYAATLCRFIGDENWDPEERIQGILEYHSDCRLSQLQKTYLPILDKLTVDQNEAEKKRLIEEFRQIVGTIVNLASPLSTSSLASLLSIPKNKVKCRLKPLHSVLDVPEDSHAPVRTFHLSFRDFLFDRSLQDKSPFWVDEKESHRMIAGKCIELLCGSAGLRMDICKLGSPGKMRSEIDGRVTEEHLPPELRYACRYWAYHLKQGGQCLVDDSQTHSFLQKHLMHWFEAASLLNITSEIFTAVDSLISMIDTDNGKGISAFVHDIKRFSLQNQYIISKAPLQTYYSALVFAPKRSMARCIFKPEERIGWANQLPRVQDEWDGLLQTLSGHTSEVCSVAFSPDGKTLASASRDETVRLWDAATGAALNTLSGHTSDVRSVAFSPDGKTLASASRDETVRLWDSATGAALNTLRGHTSDVWSVAFSPDGKTLASASRDETVRLWDSATGAALNTLRGHTSDVWSVAFSPDGKTLASASRDETVRLWDSATGAALNTLRGHTSDVWSVAFSPDGKTLASASRDETVRLWDSATGAALNTLRGHTSDVWSVAFSPDGKTLASASYDETIRLWDSATGAALNTLRGHTRDVRSVAFSPDGKTLASASYDRTVRLWDAATGAALNTLRGHTKLVCSVAFSPDGKTLASASQDETVRLWDAATGAALNTLRGHTSGVRSVAFSPDGKTLASASWDETVRLWDAATGAALNTLRGHTKWVRSVAFSPDGRTLASASWDETVRLWDAATGAALNTLSGHTSDVCSVAFSPDGRTLASASYDETVRLWDAATGAALNTLHGHTNWVDSVAFSPDGRTLASASYDKTVRLWDSATGAALNIFATDHFPTALRFSEDGRYITTNSQSFLIETAHSFLASADSHQNEERHKRILSDGEWLIRSGEKLIWLPPDYRPSCSAIHDNTIGLGHASGGVSFFTFTDSSVRSLP</sequence>
<dbReference type="InterPro" id="IPR001680">
    <property type="entry name" value="WD40_rpt"/>
</dbReference>
<feature type="compositionally biased region" description="Basic and acidic residues" evidence="4">
    <location>
        <begin position="158"/>
        <end position="179"/>
    </location>
</feature>
<dbReference type="Gene3D" id="3.40.50.300">
    <property type="entry name" value="P-loop containing nucleotide triphosphate hydrolases"/>
    <property type="match status" value="1"/>
</dbReference>
<dbReference type="Proteomes" id="UP001221413">
    <property type="component" value="Unassembled WGS sequence"/>
</dbReference>
<reference evidence="6" key="1">
    <citation type="submission" date="2023-01" db="EMBL/GenBank/DDBJ databases">
        <title>The chitinases involved in constricting ring structure development in the nematode-trapping fungus Drechslerella dactyloides.</title>
        <authorList>
            <person name="Wang R."/>
            <person name="Zhang L."/>
            <person name="Tang P."/>
            <person name="Li S."/>
            <person name="Liang L."/>
        </authorList>
    </citation>
    <scope>NUCLEOTIDE SEQUENCE</scope>
    <source>
        <strain evidence="6">YMF1.00031</strain>
    </source>
</reference>
<protein>
    <submittedName>
        <fullName evidence="6">Vegetative incompatibility protein</fullName>
    </submittedName>
</protein>
<dbReference type="Pfam" id="PF00400">
    <property type="entry name" value="WD40"/>
    <property type="match status" value="7"/>
</dbReference>
<dbReference type="PROSITE" id="PS50294">
    <property type="entry name" value="WD_REPEATS_REGION"/>
    <property type="match status" value="12"/>
</dbReference>
<dbReference type="SUPFAM" id="SSF50998">
    <property type="entry name" value="Quinoprotein alcohol dehydrogenase-like"/>
    <property type="match status" value="2"/>
</dbReference>
<name>A0AAD6IWW6_DREDA</name>
<feature type="compositionally biased region" description="Acidic residues" evidence="4">
    <location>
        <begin position="92"/>
        <end position="108"/>
    </location>
</feature>
<dbReference type="PANTHER" id="PTHR19848">
    <property type="entry name" value="WD40 REPEAT PROTEIN"/>
    <property type="match status" value="1"/>
</dbReference>
<dbReference type="InterPro" id="IPR027417">
    <property type="entry name" value="P-loop_NTPase"/>
</dbReference>